<dbReference type="Pfam" id="PF10531">
    <property type="entry name" value="SLBB"/>
    <property type="match status" value="1"/>
</dbReference>
<evidence type="ECO:0000313" key="4">
    <source>
        <dbReference type="EMBL" id="XDI04283.1"/>
    </source>
</evidence>
<feature type="transmembrane region" description="Helical" evidence="2">
    <location>
        <begin position="20"/>
        <end position="44"/>
    </location>
</feature>
<name>A0AB39BD13_9MICO</name>
<dbReference type="EMBL" id="CP162511">
    <property type="protein sequence ID" value="XDI04283.1"/>
    <property type="molecule type" value="Genomic_DNA"/>
</dbReference>
<dbReference type="PANTHER" id="PTHR21180:SF32">
    <property type="entry name" value="ENDONUCLEASE_EXONUCLEASE_PHOSPHATASE FAMILY DOMAIN-CONTAINING PROTEIN 1"/>
    <property type="match status" value="1"/>
</dbReference>
<keyword evidence="2" id="KW-0812">Transmembrane</keyword>
<feature type="region of interest" description="Disordered" evidence="1">
    <location>
        <begin position="55"/>
        <end position="85"/>
    </location>
</feature>
<protein>
    <submittedName>
        <fullName evidence="4">Helix-hairpin-helix domain-containing protein</fullName>
    </submittedName>
</protein>
<proteinExistence type="predicted"/>
<evidence type="ECO:0000259" key="3">
    <source>
        <dbReference type="SMART" id="SM00278"/>
    </source>
</evidence>
<dbReference type="Gene3D" id="3.10.560.10">
    <property type="entry name" value="Outer membrane lipoprotein wza domain like"/>
    <property type="match status" value="1"/>
</dbReference>
<dbReference type="InterPro" id="IPR003583">
    <property type="entry name" value="Hlx-hairpin-Hlx_DNA-bd_motif"/>
</dbReference>
<organism evidence="4">
    <name type="scientific">Herbiconiux sp. A18JL235</name>
    <dbReference type="NCBI Taxonomy" id="3152363"/>
    <lineage>
        <taxon>Bacteria</taxon>
        <taxon>Bacillati</taxon>
        <taxon>Actinomycetota</taxon>
        <taxon>Actinomycetes</taxon>
        <taxon>Micrococcales</taxon>
        <taxon>Microbacteriaceae</taxon>
        <taxon>Herbiconiux</taxon>
    </lineage>
</organism>
<keyword evidence="2" id="KW-1133">Transmembrane helix</keyword>
<dbReference type="PANTHER" id="PTHR21180">
    <property type="entry name" value="ENDONUCLEASE/EXONUCLEASE/PHOSPHATASE FAMILY DOMAIN-CONTAINING PROTEIN 1"/>
    <property type="match status" value="1"/>
</dbReference>
<dbReference type="AlphaFoldDB" id="A0AB39BD13"/>
<evidence type="ECO:0000256" key="1">
    <source>
        <dbReference type="SAM" id="MobiDB-lite"/>
    </source>
</evidence>
<dbReference type="InterPro" id="IPR010994">
    <property type="entry name" value="RuvA_2-like"/>
</dbReference>
<dbReference type="GO" id="GO:0015628">
    <property type="term" value="P:protein secretion by the type II secretion system"/>
    <property type="evidence" value="ECO:0007669"/>
    <property type="project" value="TreeGrafter"/>
</dbReference>
<dbReference type="GO" id="GO:0015627">
    <property type="term" value="C:type II protein secretion system complex"/>
    <property type="evidence" value="ECO:0007669"/>
    <property type="project" value="TreeGrafter"/>
</dbReference>
<dbReference type="RefSeq" id="WP_368496688.1">
    <property type="nucleotide sequence ID" value="NZ_CP162511.1"/>
</dbReference>
<dbReference type="Pfam" id="PF12836">
    <property type="entry name" value="HHH_3"/>
    <property type="match status" value="1"/>
</dbReference>
<dbReference type="Gene3D" id="1.10.150.280">
    <property type="entry name" value="AF1531-like domain"/>
    <property type="match status" value="1"/>
</dbReference>
<accession>A0AB39BD13</accession>
<dbReference type="InterPro" id="IPR051675">
    <property type="entry name" value="Endo/Exo/Phosphatase_dom_1"/>
</dbReference>
<sequence length="246" mass="23689">MSLPEPPPNAAPTGPSVRVRVGVGAAVVLVVAALVVSVLITALAPMGATTVVAGSAGADSGAGPTEPPAGLGVSAVSAETPDGGNPTPAPIMVHLLGAVAAPGVYELASGARVVDVVVLAGGFTDQAERSSVNLARPLVDGEQLRVLAVGEAPPEVAPGSVGGASGGSGASGGVGASAGAGAGGVIDLNRATAADLDTLPRIGPAMAARIVAWRDENGPFSSIDDLLQVTGIGEKTLEGLRDLVRV</sequence>
<evidence type="ECO:0000256" key="2">
    <source>
        <dbReference type="SAM" id="Phobius"/>
    </source>
</evidence>
<reference evidence="4" key="1">
    <citation type="submission" date="2024-05" db="EMBL/GenBank/DDBJ databases">
        <title>Herbiconiux sp. A18JL235.</title>
        <authorList>
            <person name="Zhang G."/>
        </authorList>
    </citation>
    <scope>NUCLEOTIDE SEQUENCE</scope>
    <source>
        <strain evidence="4">A18JL235</strain>
    </source>
</reference>
<dbReference type="GO" id="GO:0003677">
    <property type="term" value="F:DNA binding"/>
    <property type="evidence" value="ECO:0007669"/>
    <property type="project" value="InterPro"/>
</dbReference>
<gene>
    <name evidence="4" type="ORF">ABFY20_13145</name>
</gene>
<dbReference type="SMART" id="SM00278">
    <property type="entry name" value="HhH1"/>
    <property type="match status" value="2"/>
</dbReference>
<keyword evidence="2" id="KW-0472">Membrane</keyword>
<dbReference type="GO" id="GO:0006281">
    <property type="term" value="P:DNA repair"/>
    <property type="evidence" value="ECO:0007669"/>
    <property type="project" value="InterPro"/>
</dbReference>
<feature type="domain" description="Helix-hairpin-helix DNA-binding motif class 1" evidence="3">
    <location>
        <begin position="224"/>
        <end position="243"/>
    </location>
</feature>
<dbReference type="SUPFAM" id="SSF47781">
    <property type="entry name" value="RuvA domain 2-like"/>
    <property type="match status" value="1"/>
</dbReference>
<dbReference type="InterPro" id="IPR019554">
    <property type="entry name" value="Soluble_ligand-bd"/>
</dbReference>
<feature type="domain" description="Helix-hairpin-helix DNA-binding motif class 1" evidence="3">
    <location>
        <begin position="194"/>
        <end position="213"/>
    </location>
</feature>